<comment type="caution">
    <text evidence="2">The sequence shown here is derived from an EMBL/GenBank/DDBJ whole genome shotgun (WGS) entry which is preliminary data.</text>
</comment>
<dbReference type="InterPro" id="IPR027267">
    <property type="entry name" value="AH/BAR_dom_sf"/>
</dbReference>
<protein>
    <recommendedName>
        <fullName evidence="4">BAR domain-containing protein</fullName>
    </recommendedName>
</protein>
<evidence type="ECO:0008006" key="4">
    <source>
        <dbReference type="Google" id="ProtNLM"/>
    </source>
</evidence>
<dbReference type="PANTHER" id="PTHR34119:SF1">
    <property type="entry name" value="OS04G0394700 PROTEIN"/>
    <property type="match status" value="1"/>
</dbReference>
<accession>A0ABR2CJU3</accession>
<evidence type="ECO:0000313" key="2">
    <source>
        <dbReference type="EMBL" id="KAK8519164.1"/>
    </source>
</evidence>
<dbReference type="InterPro" id="IPR037488">
    <property type="entry name" value="At2g33490-like"/>
</dbReference>
<gene>
    <name evidence="2" type="ORF">V6N12_012390</name>
</gene>
<dbReference type="Gene3D" id="1.20.1270.60">
    <property type="entry name" value="Arfaptin homology (AH) domain/BAR domain"/>
    <property type="match status" value="1"/>
</dbReference>
<dbReference type="Proteomes" id="UP001472677">
    <property type="component" value="Unassembled WGS sequence"/>
</dbReference>
<feature type="compositionally biased region" description="Acidic residues" evidence="1">
    <location>
        <begin position="246"/>
        <end position="276"/>
    </location>
</feature>
<dbReference type="PANTHER" id="PTHR34119">
    <property type="entry name" value="HYDROXYPROLINE-RICH GLYCOPROTEIN-LIKE"/>
    <property type="match status" value="1"/>
</dbReference>
<evidence type="ECO:0000313" key="3">
    <source>
        <dbReference type="Proteomes" id="UP001472677"/>
    </source>
</evidence>
<dbReference type="SUPFAM" id="SSF103657">
    <property type="entry name" value="BAR/IMD domain-like"/>
    <property type="match status" value="1"/>
</dbReference>
<dbReference type="EMBL" id="JBBPBM010000052">
    <property type="protein sequence ID" value="KAK8519164.1"/>
    <property type="molecule type" value="Genomic_DNA"/>
</dbReference>
<feature type="region of interest" description="Disordered" evidence="1">
    <location>
        <begin position="509"/>
        <end position="585"/>
    </location>
</feature>
<reference evidence="2 3" key="1">
    <citation type="journal article" date="2024" name="G3 (Bethesda)">
        <title>Genome assembly of Hibiscus sabdariffa L. provides insights into metabolisms of medicinal natural products.</title>
        <authorList>
            <person name="Kim T."/>
        </authorList>
    </citation>
    <scope>NUCLEOTIDE SEQUENCE [LARGE SCALE GENOMIC DNA]</scope>
    <source>
        <strain evidence="2">TK-2024</strain>
        <tissue evidence="2">Old leaves</tissue>
    </source>
</reference>
<keyword evidence="3" id="KW-1185">Reference proteome</keyword>
<proteinExistence type="predicted"/>
<name>A0ABR2CJU3_9ROSI</name>
<organism evidence="2 3">
    <name type="scientific">Hibiscus sabdariffa</name>
    <name type="common">roselle</name>
    <dbReference type="NCBI Taxonomy" id="183260"/>
    <lineage>
        <taxon>Eukaryota</taxon>
        <taxon>Viridiplantae</taxon>
        <taxon>Streptophyta</taxon>
        <taxon>Embryophyta</taxon>
        <taxon>Tracheophyta</taxon>
        <taxon>Spermatophyta</taxon>
        <taxon>Magnoliopsida</taxon>
        <taxon>eudicotyledons</taxon>
        <taxon>Gunneridae</taxon>
        <taxon>Pentapetalae</taxon>
        <taxon>rosids</taxon>
        <taxon>malvids</taxon>
        <taxon>Malvales</taxon>
        <taxon>Malvaceae</taxon>
        <taxon>Malvoideae</taxon>
        <taxon>Hibiscus</taxon>
    </lineage>
</organism>
<feature type="compositionally biased region" description="Polar residues" evidence="1">
    <location>
        <begin position="512"/>
        <end position="527"/>
    </location>
</feature>
<sequence>MKTSFRRLRGLAHHNHAGEAKKRADVLDLHQLDELAQASQDMQDMRDCYDSLLSAAAATANCAYEFSESLREMGTCLLVKTALNDDEESGRVLLMLGKVQFILQKLVDNYRSHISKTITVPSESLLNELRIVEEMKRQCDEKRDVYEYMAMRHREKGRSKGRKGEHFSRQQLQVAHDEYDEEATLLLFRLKSLKQGQSRSLLTQAARHHAAQLNFFRKSLKSLEEVEPHVQKITEQQHIDYHFSGLEDDDGDNGDDNEFYENDDTDYDSADDEDGGELSFDYGQNDQDQNMVPASRHSMELDEVGVTFPQIAKEEGAKENPERTHRHSFSFGGQIRNGSQSAPLFAENKYEPSVKIQPLPARKFSSYVLPTPVAKKVSIGLGNPGPQPVKTSLNESANNLWHSSPLELKKYERILGHEKFSGSAVINSEVVLRESNIPASSTQLPPPFADKVFFSQVSPTAASDSKKIKRHAFSGPLTSKPWPSKPVSVEHPRLFSGPILRTPVSQVHAVSPKTSPNTSPTFVSTPKISELHELPRPPATSASKSSRPSGMVGYSGPLMPRGQALPATKKSTVSKAASPLPQPPDVVTRSFSIPSFSHRVMSLPVSKPLETAISSGMSQDFASPPLTPISLSQIQPSSTNLKTADRHDRYDDQIPLSRASSVIGSINRSCIRASHWREIDSEFHEGERSYMRTGAPCIVAKDDLPAAWHQYFRNSNENGLWGGTQAVSLANHTGSCRSCWTFSSSSLCHCTTGLD</sequence>
<dbReference type="CDD" id="cd07307">
    <property type="entry name" value="BAR"/>
    <property type="match status" value="1"/>
</dbReference>
<feature type="region of interest" description="Disordered" evidence="1">
    <location>
        <begin position="243"/>
        <end position="288"/>
    </location>
</feature>
<feature type="region of interest" description="Disordered" evidence="1">
    <location>
        <begin position="315"/>
        <end position="336"/>
    </location>
</feature>
<evidence type="ECO:0000256" key="1">
    <source>
        <dbReference type="SAM" id="MobiDB-lite"/>
    </source>
</evidence>